<dbReference type="OrthoDB" id="184880at2759"/>
<name>A0A1Q8RN81_9PEZI</name>
<reference evidence="3 4" key="1">
    <citation type="submission" date="2016-11" db="EMBL/GenBank/DDBJ databases">
        <title>Draft Genome Assembly of Colletotrichum chlorophyti a pathogen of herbaceous plants.</title>
        <authorList>
            <person name="Gan P."/>
            <person name="Narusaka M."/>
            <person name="Tsushima A."/>
            <person name="Narusaka Y."/>
            <person name="Takano Y."/>
            <person name="Shirasu K."/>
        </authorList>
    </citation>
    <scope>NUCLEOTIDE SEQUENCE [LARGE SCALE GENOMIC DNA]</scope>
    <source>
        <strain evidence="3 4">NTL11</strain>
    </source>
</reference>
<feature type="region of interest" description="Disordered" evidence="2">
    <location>
        <begin position="1"/>
        <end position="21"/>
    </location>
</feature>
<accession>A0A1Q8RN81</accession>
<evidence type="ECO:0000313" key="4">
    <source>
        <dbReference type="Proteomes" id="UP000186583"/>
    </source>
</evidence>
<keyword evidence="4" id="KW-1185">Reference proteome</keyword>
<gene>
    <name evidence="3" type="ORF">CCHL11_07789</name>
</gene>
<dbReference type="PANTHER" id="PTHR43591:SF10">
    <property type="entry name" value="ABC TRANSMEMBRANE TYPE-1 DOMAIN-CONTAINING PROTEIN-RELATED"/>
    <property type="match status" value="1"/>
</dbReference>
<evidence type="ECO:0000313" key="3">
    <source>
        <dbReference type="EMBL" id="OLN85772.1"/>
    </source>
</evidence>
<dbReference type="Pfam" id="PF13489">
    <property type="entry name" value="Methyltransf_23"/>
    <property type="match status" value="1"/>
</dbReference>
<dbReference type="STRING" id="708187.A0A1Q8RN81"/>
<dbReference type="InterPro" id="IPR029063">
    <property type="entry name" value="SAM-dependent_MTases_sf"/>
</dbReference>
<organism evidence="3 4">
    <name type="scientific">Colletotrichum chlorophyti</name>
    <dbReference type="NCBI Taxonomy" id="708187"/>
    <lineage>
        <taxon>Eukaryota</taxon>
        <taxon>Fungi</taxon>
        <taxon>Dikarya</taxon>
        <taxon>Ascomycota</taxon>
        <taxon>Pezizomycotina</taxon>
        <taxon>Sordariomycetes</taxon>
        <taxon>Hypocreomycetidae</taxon>
        <taxon>Glomerellales</taxon>
        <taxon>Glomerellaceae</taxon>
        <taxon>Colletotrichum</taxon>
    </lineage>
</organism>
<dbReference type="CDD" id="cd02440">
    <property type="entry name" value="AdoMet_MTases"/>
    <property type="match status" value="1"/>
</dbReference>
<dbReference type="Proteomes" id="UP000186583">
    <property type="component" value="Unassembled WGS sequence"/>
</dbReference>
<comment type="similarity">
    <text evidence="1">Belongs to the methyltransferase superfamily. LaeA methyltransferase family.</text>
</comment>
<feature type="region of interest" description="Disordered" evidence="2">
    <location>
        <begin position="93"/>
        <end position="114"/>
    </location>
</feature>
<dbReference type="SUPFAM" id="SSF53335">
    <property type="entry name" value="S-adenosyl-L-methionine-dependent methyltransferases"/>
    <property type="match status" value="1"/>
</dbReference>
<dbReference type="Gene3D" id="3.40.50.150">
    <property type="entry name" value="Vaccinia Virus protein VP39"/>
    <property type="match status" value="1"/>
</dbReference>
<evidence type="ECO:0000256" key="1">
    <source>
        <dbReference type="ARBA" id="ARBA00038158"/>
    </source>
</evidence>
<proteinExistence type="inferred from homology"/>
<evidence type="ECO:0000256" key="2">
    <source>
        <dbReference type="SAM" id="MobiDB-lite"/>
    </source>
</evidence>
<dbReference type="GO" id="GO:0008168">
    <property type="term" value="F:methyltransferase activity"/>
    <property type="evidence" value="ECO:0007669"/>
    <property type="project" value="TreeGrafter"/>
</dbReference>
<dbReference type="EMBL" id="MPGH01000155">
    <property type="protein sequence ID" value="OLN85772.1"/>
    <property type="molecule type" value="Genomic_DNA"/>
</dbReference>
<protein>
    <submittedName>
        <fullName evidence="3">Uncharacterized protein</fullName>
    </submittedName>
</protein>
<sequence>MESRPRLAQPVGDIAARPNDAETSNYAEGMSIREIAHGCSQANRAPTCSLPSTSTPLLIHPNGELIFPDLSAEQQIPDSSEATTQAESSIVADGDELHSIFDETPPSDAGYESDSLTNDYMYENGRRYHRFREGQYNFPNDEAEQEREDMKHAMLKLLCNQKLHFAPIGDSPQQILDIGTGTGAWAIEMGDHYPGATVLGVDLSPIQRGWVPPNVKFEVDDVESEWLCPRNHFDYIHARHTVMAIKDWKSPFRRSIG</sequence>
<dbReference type="PANTHER" id="PTHR43591">
    <property type="entry name" value="METHYLTRANSFERASE"/>
    <property type="match status" value="1"/>
</dbReference>
<comment type="caution">
    <text evidence="3">The sequence shown here is derived from an EMBL/GenBank/DDBJ whole genome shotgun (WGS) entry which is preliminary data.</text>
</comment>
<dbReference type="AlphaFoldDB" id="A0A1Q8RN81"/>